<dbReference type="InterPro" id="IPR000682">
    <property type="entry name" value="PCMT"/>
</dbReference>
<dbReference type="Gene3D" id="3.40.50.150">
    <property type="entry name" value="Vaccinia Virus protein VP39"/>
    <property type="match status" value="1"/>
</dbReference>
<evidence type="ECO:0000256" key="4">
    <source>
        <dbReference type="ARBA" id="ARBA00022603"/>
    </source>
</evidence>
<evidence type="ECO:0000256" key="1">
    <source>
        <dbReference type="ARBA" id="ARBA00004496"/>
    </source>
</evidence>
<name>A0A839UN11_9GAMM</name>
<dbReference type="EC" id="2.1.1.77" evidence="7"/>
<dbReference type="AlphaFoldDB" id="A0A839UN11"/>
<dbReference type="PROSITE" id="PS01279">
    <property type="entry name" value="PCMT"/>
    <property type="match status" value="1"/>
</dbReference>
<comment type="function">
    <text evidence="7">Catalyzes the methyl esterification of L-isoaspartyl residues in peptides and proteins that result from spontaneous decomposition of normal L-aspartyl and L-asparaginyl residues. It plays a role in the repair and/or degradation of damaged proteins.</text>
</comment>
<dbReference type="CDD" id="cd02440">
    <property type="entry name" value="AdoMet_MTases"/>
    <property type="match status" value="1"/>
</dbReference>
<evidence type="ECO:0000256" key="5">
    <source>
        <dbReference type="ARBA" id="ARBA00022679"/>
    </source>
</evidence>
<keyword evidence="4 7" id="KW-0489">Methyltransferase</keyword>
<comment type="catalytic activity">
    <reaction evidence="7">
        <text>[protein]-L-isoaspartate + S-adenosyl-L-methionine = [protein]-L-isoaspartate alpha-methyl ester + S-adenosyl-L-homocysteine</text>
        <dbReference type="Rhea" id="RHEA:12705"/>
        <dbReference type="Rhea" id="RHEA-COMP:12143"/>
        <dbReference type="Rhea" id="RHEA-COMP:12144"/>
        <dbReference type="ChEBI" id="CHEBI:57856"/>
        <dbReference type="ChEBI" id="CHEBI:59789"/>
        <dbReference type="ChEBI" id="CHEBI:90596"/>
        <dbReference type="ChEBI" id="CHEBI:90598"/>
        <dbReference type="EC" id="2.1.1.77"/>
    </reaction>
</comment>
<dbReference type="EMBL" id="JACHXZ010000001">
    <property type="protein sequence ID" value="MBB3167939.1"/>
    <property type="molecule type" value="Genomic_DNA"/>
</dbReference>
<dbReference type="GO" id="GO:0032259">
    <property type="term" value="P:methylation"/>
    <property type="evidence" value="ECO:0007669"/>
    <property type="project" value="UniProtKB-KW"/>
</dbReference>
<sequence>MTSQRTRERLIQRLMDQGVSNEQVLDIIRNTPRHIFLDEALSHRAYEDSSLPIGFGQTLSQPYIVARMTELLVGAAAKMDKVLEIGTGSGYQTVVLAQLVKQLYSVERIKPLQDKARERIRTLGLRNVLLRHADGGFGWPEQGPFDAILSAAAPRVVPEGLKQQLAPDGVLVIPVGGEQQELQLIMRDGDTDTFVTRSIEPVKFVPLLSGTTR</sequence>
<dbReference type="InterPro" id="IPR029063">
    <property type="entry name" value="SAM-dependent_MTases_sf"/>
</dbReference>
<dbReference type="PANTHER" id="PTHR11579">
    <property type="entry name" value="PROTEIN-L-ISOASPARTATE O-METHYLTRANSFERASE"/>
    <property type="match status" value="1"/>
</dbReference>
<protein>
    <recommendedName>
        <fullName evidence="7">Protein-L-isoaspartate O-methyltransferase</fullName>
        <ecNumber evidence="7">2.1.1.77</ecNumber>
    </recommendedName>
    <alternativeName>
        <fullName evidence="7">L-isoaspartyl protein carboxyl methyltransferase</fullName>
    </alternativeName>
    <alternativeName>
        <fullName evidence="7">Protein L-isoaspartyl methyltransferase</fullName>
    </alternativeName>
    <alternativeName>
        <fullName evidence="7">Protein-beta-aspartate methyltransferase</fullName>
        <shortName evidence="7">PIMT</shortName>
    </alternativeName>
</protein>
<dbReference type="SUPFAM" id="SSF53335">
    <property type="entry name" value="S-adenosyl-L-methionine-dependent methyltransferases"/>
    <property type="match status" value="1"/>
</dbReference>
<keyword evidence="6 7" id="KW-0949">S-adenosyl-L-methionine</keyword>
<dbReference type="Pfam" id="PF01135">
    <property type="entry name" value="PCMT"/>
    <property type="match status" value="1"/>
</dbReference>
<accession>A0A839UN11</accession>
<evidence type="ECO:0000256" key="7">
    <source>
        <dbReference type="HAMAP-Rule" id="MF_00090"/>
    </source>
</evidence>
<dbReference type="PANTHER" id="PTHR11579:SF0">
    <property type="entry name" value="PROTEIN-L-ISOASPARTATE(D-ASPARTATE) O-METHYLTRANSFERASE"/>
    <property type="match status" value="1"/>
</dbReference>
<dbReference type="NCBIfam" id="NF001453">
    <property type="entry name" value="PRK00312.1"/>
    <property type="match status" value="1"/>
</dbReference>
<comment type="caution">
    <text evidence="8">The sequence shown here is derived from an EMBL/GenBank/DDBJ whole genome shotgun (WGS) entry which is preliminary data.</text>
</comment>
<dbReference type="NCBIfam" id="TIGR00080">
    <property type="entry name" value="pimt"/>
    <property type="match status" value="1"/>
</dbReference>
<dbReference type="GO" id="GO:0005737">
    <property type="term" value="C:cytoplasm"/>
    <property type="evidence" value="ECO:0007669"/>
    <property type="project" value="UniProtKB-SubCell"/>
</dbReference>
<reference evidence="8 9" key="1">
    <citation type="submission" date="2020-08" db="EMBL/GenBank/DDBJ databases">
        <title>Genomic Encyclopedia of Type Strains, Phase III (KMG-III): the genomes of soil and plant-associated and newly described type strains.</title>
        <authorList>
            <person name="Whitman W."/>
        </authorList>
    </citation>
    <scope>NUCLEOTIDE SEQUENCE [LARGE SCALE GENOMIC DNA]</scope>
    <source>
        <strain evidence="8 9">CECT 8571</strain>
    </source>
</reference>
<dbReference type="HAMAP" id="MF_00090">
    <property type="entry name" value="PIMT"/>
    <property type="match status" value="1"/>
</dbReference>
<feature type="active site" evidence="7">
    <location>
        <position position="60"/>
    </location>
</feature>
<keyword evidence="9" id="KW-1185">Reference proteome</keyword>
<keyword evidence="3 7" id="KW-0963">Cytoplasm</keyword>
<proteinExistence type="inferred from homology"/>
<dbReference type="FunFam" id="3.40.50.150:FF:000010">
    <property type="entry name" value="Protein-L-isoaspartate O-methyltransferase"/>
    <property type="match status" value="1"/>
</dbReference>
<comment type="subcellular location">
    <subcellularLocation>
        <location evidence="1 7">Cytoplasm</location>
    </subcellularLocation>
</comment>
<evidence type="ECO:0000256" key="3">
    <source>
        <dbReference type="ARBA" id="ARBA00022490"/>
    </source>
</evidence>
<comment type="similarity">
    <text evidence="2 7">Belongs to the methyltransferase superfamily. L-isoaspartyl/D-aspartyl protein methyltransferase family.</text>
</comment>
<dbReference type="Proteomes" id="UP000559987">
    <property type="component" value="Unassembled WGS sequence"/>
</dbReference>
<gene>
    <name evidence="7" type="primary">pcm</name>
    <name evidence="8" type="ORF">FHS30_001115</name>
</gene>
<evidence type="ECO:0000256" key="2">
    <source>
        <dbReference type="ARBA" id="ARBA00005369"/>
    </source>
</evidence>
<evidence type="ECO:0000256" key="6">
    <source>
        <dbReference type="ARBA" id="ARBA00022691"/>
    </source>
</evidence>
<keyword evidence="5 7" id="KW-0808">Transferase</keyword>
<dbReference type="GO" id="GO:0004719">
    <property type="term" value="F:protein-L-isoaspartate (D-aspartate) O-methyltransferase activity"/>
    <property type="evidence" value="ECO:0007669"/>
    <property type="project" value="UniProtKB-UniRule"/>
</dbReference>
<dbReference type="GO" id="GO:0030091">
    <property type="term" value="P:protein repair"/>
    <property type="evidence" value="ECO:0007669"/>
    <property type="project" value="UniProtKB-UniRule"/>
</dbReference>
<evidence type="ECO:0000313" key="9">
    <source>
        <dbReference type="Proteomes" id="UP000559987"/>
    </source>
</evidence>
<evidence type="ECO:0000313" key="8">
    <source>
        <dbReference type="EMBL" id="MBB3167939.1"/>
    </source>
</evidence>
<dbReference type="RefSeq" id="WP_183909075.1">
    <property type="nucleotide sequence ID" value="NZ_JACHXZ010000001.1"/>
</dbReference>
<organism evidence="8 9">
    <name type="scientific">Simiduia aestuariiviva</name>
    <dbReference type="NCBI Taxonomy" id="1510459"/>
    <lineage>
        <taxon>Bacteria</taxon>
        <taxon>Pseudomonadati</taxon>
        <taxon>Pseudomonadota</taxon>
        <taxon>Gammaproteobacteria</taxon>
        <taxon>Cellvibrionales</taxon>
        <taxon>Cellvibrionaceae</taxon>
        <taxon>Simiduia</taxon>
    </lineage>
</organism>